<dbReference type="PANTHER" id="PTHR47129">
    <property type="entry name" value="QUINONE OXIDOREDUCTASE 2"/>
    <property type="match status" value="1"/>
</dbReference>
<comment type="caution">
    <text evidence="2">The sequence shown here is derived from an EMBL/GenBank/DDBJ whole genome shotgun (WGS) entry which is preliminary data.</text>
</comment>
<gene>
    <name evidence="2" type="ORF">GCM10022202_33520</name>
</gene>
<evidence type="ECO:0000313" key="2">
    <source>
        <dbReference type="EMBL" id="GAA3668730.1"/>
    </source>
</evidence>
<dbReference type="Proteomes" id="UP001410795">
    <property type="component" value="Unassembled WGS sequence"/>
</dbReference>
<organism evidence="2 3">
    <name type="scientific">Microbacterium marinilacus</name>
    <dbReference type="NCBI Taxonomy" id="415209"/>
    <lineage>
        <taxon>Bacteria</taxon>
        <taxon>Bacillati</taxon>
        <taxon>Actinomycetota</taxon>
        <taxon>Actinomycetes</taxon>
        <taxon>Micrococcales</taxon>
        <taxon>Microbacteriaceae</taxon>
        <taxon>Microbacterium</taxon>
    </lineage>
</organism>
<protein>
    <submittedName>
        <fullName evidence="2">SDR family oxidoreductase</fullName>
    </submittedName>
</protein>
<dbReference type="InterPro" id="IPR036291">
    <property type="entry name" value="NAD(P)-bd_dom_sf"/>
</dbReference>
<dbReference type="Gene3D" id="3.90.25.10">
    <property type="entry name" value="UDP-galactose 4-epimerase, domain 1"/>
    <property type="match status" value="1"/>
</dbReference>
<dbReference type="Gene3D" id="3.40.50.720">
    <property type="entry name" value="NAD(P)-binding Rossmann-like Domain"/>
    <property type="match status" value="1"/>
</dbReference>
<name>A0ABP7BVK6_9MICO</name>
<reference evidence="3" key="1">
    <citation type="journal article" date="2019" name="Int. J. Syst. Evol. Microbiol.">
        <title>The Global Catalogue of Microorganisms (GCM) 10K type strain sequencing project: providing services to taxonomists for standard genome sequencing and annotation.</title>
        <authorList>
            <consortium name="The Broad Institute Genomics Platform"/>
            <consortium name="The Broad Institute Genome Sequencing Center for Infectious Disease"/>
            <person name="Wu L."/>
            <person name="Ma J."/>
        </authorList>
    </citation>
    <scope>NUCLEOTIDE SEQUENCE [LARGE SCALE GENOMIC DNA]</scope>
    <source>
        <strain evidence="3">JCM 16546</strain>
    </source>
</reference>
<evidence type="ECO:0000313" key="3">
    <source>
        <dbReference type="Proteomes" id="UP001410795"/>
    </source>
</evidence>
<dbReference type="PANTHER" id="PTHR47129:SF1">
    <property type="entry name" value="NMRA-LIKE DOMAIN-CONTAINING PROTEIN"/>
    <property type="match status" value="1"/>
</dbReference>
<dbReference type="EMBL" id="BAAAYV010000025">
    <property type="protein sequence ID" value="GAA3668730.1"/>
    <property type="molecule type" value="Genomic_DNA"/>
</dbReference>
<evidence type="ECO:0000259" key="1">
    <source>
        <dbReference type="Pfam" id="PF13460"/>
    </source>
</evidence>
<accession>A0ABP7BVK6</accession>
<dbReference type="Pfam" id="PF13460">
    <property type="entry name" value="NAD_binding_10"/>
    <property type="match status" value="1"/>
</dbReference>
<dbReference type="CDD" id="cd05269">
    <property type="entry name" value="TMR_SDR_a"/>
    <property type="match status" value="1"/>
</dbReference>
<dbReference type="SUPFAM" id="SSF51735">
    <property type="entry name" value="NAD(P)-binding Rossmann-fold domains"/>
    <property type="match status" value="1"/>
</dbReference>
<dbReference type="InterPro" id="IPR016040">
    <property type="entry name" value="NAD(P)-bd_dom"/>
</dbReference>
<dbReference type="RefSeq" id="WP_221858060.1">
    <property type="nucleotide sequence ID" value="NZ_BAAAYV010000025.1"/>
</dbReference>
<proteinExistence type="predicted"/>
<sequence>MTVLVTGASGHLGRLVVDSLLARGAAPAEIVAGARSPQKIEDLAAKGVRVVPLDYDDPATIAAALDGVDRVLLISGSDVGRRAEQHRAVVEAAAEAGVDLLAYTSLGKGADSPLPLAPDHVATEAAIAGSGVPAVILRNNWYFENYLSDLERARETGEIAASVGDGRVSGASRADYAEAAAAVLLEDGHAGKVYELAGETAYGYDELADAIGEVIGRPVAYRRLTTEEHLSGLRAAGLDEGTAGFVAALDAGIAAGGLDTPDPTLARLIGHPAATPTEALRAAL</sequence>
<feature type="domain" description="NAD(P)-binding" evidence="1">
    <location>
        <begin position="7"/>
        <end position="186"/>
    </location>
</feature>
<dbReference type="InterPro" id="IPR052718">
    <property type="entry name" value="NmrA-type_oxidoreductase"/>
</dbReference>
<keyword evidence="3" id="KW-1185">Reference proteome</keyword>